<comment type="caution">
    <text evidence="1">The sequence shown here is derived from an EMBL/GenBank/DDBJ whole genome shotgun (WGS) entry which is preliminary data.</text>
</comment>
<dbReference type="PANTHER" id="PTHR35304">
    <property type="entry name" value="OS05G0120300 PROTEIN-RELATED"/>
    <property type="match status" value="1"/>
</dbReference>
<evidence type="ECO:0000313" key="2">
    <source>
        <dbReference type="Proteomes" id="UP001604277"/>
    </source>
</evidence>
<dbReference type="Proteomes" id="UP001604277">
    <property type="component" value="Unassembled WGS sequence"/>
</dbReference>
<accession>A0ABD1URZ7</accession>
<organism evidence="1 2">
    <name type="scientific">Forsythia ovata</name>
    <dbReference type="NCBI Taxonomy" id="205694"/>
    <lineage>
        <taxon>Eukaryota</taxon>
        <taxon>Viridiplantae</taxon>
        <taxon>Streptophyta</taxon>
        <taxon>Embryophyta</taxon>
        <taxon>Tracheophyta</taxon>
        <taxon>Spermatophyta</taxon>
        <taxon>Magnoliopsida</taxon>
        <taxon>eudicotyledons</taxon>
        <taxon>Gunneridae</taxon>
        <taxon>Pentapetalae</taxon>
        <taxon>asterids</taxon>
        <taxon>lamiids</taxon>
        <taxon>Lamiales</taxon>
        <taxon>Oleaceae</taxon>
        <taxon>Forsythieae</taxon>
        <taxon>Forsythia</taxon>
    </lineage>
</organism>
<reference evidence="2" key="1">
    <citation type="submission" date="2024-07" db="EMBL/GenBank/DDBJ databases">
        <title>Two chromosome-level genome assemblies of Korean endemic species Abeliophyllum distichum and Forsythia ovata (Oleaceae).</title>
        <authorList>
            <person name="Jang H."/>
        </authorList>
    </citation>
    <scope>NUCLEOTIDE SEQUENCE [LARGE SCALE GENOMIC DNA]</scope>
</reference>
<dbReference type="PANTHER" id="PTHR35304:SF1">
    <property type="entry name" value="OS05G0120300 PROTEIN"/>
    <property type="match status" value="1"/>
</dbReference>
<keyword evidence="2" id="KW-1185">Reference proteome</keyword>
<proteinExistence type="predicted"/>
<dbReference type="AlphaFoldDB" id="A0ABD1URZ7"/>
<dbReference type="EMBL" id="JBFOLJ010000006">
    <property type="protein sequence ID" value="KAL2527832.1"/>
    <property type="molecule type" value="Genomic_DNA"/>
</dbReference>
<gene>
    <name evidence="1" type="ORF">Fot_20433</name>
</gene>
<name>A0ABD1URZ7_9LAMI</name>
<protein>
    <submittedName>
        <fullName evidence="1">Uncharacterized protein</fullName>
    </submittedName>
</protein>
<evidence type="ECO:0000313" key="1">
    <source>
        <dbReference type="EMBL" id="KAL2527832.1"/>
    </source>
</evidence>
<sequence length="131" mass="15307">MKLKPRVLPCLIPVRATYVNLYKWPESIAEFVKYVEAIDVHGGSRLRSRVVVSISCRQMYLMSYTFFRTETMPDRAKKCFRRVKQRMTAGKEKKRVPAMEAAAASSPAKNYCRPEYQNTRTAKIHLLFERL</sequence>